<evidence type="ECO:0000313" key="1">
    <source>
        <dbReference type="EMBL" id="CAD9542026.1"/>
    </source>
</evidence>
<accession>A0A7S2JB43</accession>
<gene>
    <name evidence="1" type="ORF">CBRE1094_LOCUS41871</name>
</gene>
<name>A0A7S2JB43_9EUKA</name>
<protein>
    <submittedName>
        <fullName evidence="1">Uncharacterized protein</fullName>
    </submittedName>
</protein>
<dbReference type="AlphaFoldDB" id="A0A7S2JB43"/>
<organism evidence="1">
    <name type="scientific">Haptolina brevifila</name>
    <dbReference type="NCBI Taxonomy" id="156173"/>
    <lineage>
        <taxon>Eukaryota</taxon>
        <taxon>Haptista</taxon>
        <taxon>Haptophyta</taxon>
        <taxon>Prymnesiophyceae</taxon>
        <taxon>Prymnesiales</taxon>
        <taxon>Prymnesiaceae</taxon>
        <taxon>Haptolina</taxon>
    </lineage>
</organism>
<proteinExistence type="predicted"/>
<dbReference type="EMBL" id="HBGU01076788">
    <property type="protein sequence ID" value="CAD9542026.1"/>
    <property type="molecule type" value="Transcribed_RNA"/>
</dbReference>
<sequence length="100" mass="10464">MHTLHVSSVSVGGTHESRCAFVMIALFTATSQTNELHTTVSISKNRPPESPRSWAGSQAVARTVLPQVLPCAHTAVSTRSTACECTADLQGSCGAPAGWL</sequence>
<reference evidence="1" key="1">
    <citation type="submission" date="2021-01" db="EMBL/GenBank/DDBJ databases">
        <authorList>
            <person name="Corre E."/>
            <person name="Pelletier E."/>
            <person name="Niang G."/>
            <person name="Scheremetjew M."/>
            <person name="Finn R."/>
            <person name="Kale V."/>
            <person name="Holt S."/>
            <person name="Cochrane G."/>
            <person name="Meng A."/>
            <person name="Brown T."/>
            <person name="Cohen L."/>
        </authorList>
    </citation>
    <scope>NUCLEOTIDE SEQUENCE</scope>
    <source>
        <strain evidence="1">UTEX LB 985</strain>
    </source>
</reference>